<reference evidence="1" key="1">
    <citation type="submission" date="2022-06" db="EMBL/GenBank/DDBJ databases">
        <title>Gramella sediminis sp. nov., isolated from deep-sea sediment of the Indian Ocean.</title>
        <authorList>
            <person name="Yang L."/>
        </authorList>
    </citation>
    <scope>NUCLEOTIDE SEQUENCE</scope>
    <source>
        <strain evidence="1">HMD3159</strain>
    </source>
</reference>
<evidence type="ECO:0000313" key="2">
    <source>
        <dbReference type="Proteomes" id="UP001155077"/>
    </source>
</evidence>
<dbReference type="Proteomes" id="UP001155077">
    <property type="component" value="Unassembled WGS sequence"/>
</dbReference>
<evidence type="ECO:0008006" key="3">
    <source>
        <dbReference type="Google" id="ProtNLM"/>
    </source>
</evidence>
<name>A0ABT0Z3D2_9FLAO</name>
<organism evidence="1 2">
    <name type="scientific">Gramella jeungdoensis</name>
    <dbReference type="NCBI Taxonomy" id="708091"/>
    <lineage>
        <taxon>Bacteria</taxon>
        <taxon>Pseudomonadati</taxon>
        <taxon>Bacteroidota</taxon>
        <taxon>Flavobacteriia</taxon>
        <taxon>Flavobacteriales</taxon>
        <taxon>Flavobacteriaceae</taxon>
        <taxon>Christiangramia</taxon>
    </lineage>
</organism>
<comment type="caution">
    <text evidence="1">The sequence shown here is derived from an EMBL/GenBank/DDBJ whole genome shotgun (WGS) entry which is preliminary data.</text>
</comment>
<protein>
    <recommendedName>
        <fullName evidence="3">DUF892 family protein</fullName>
    </recommendedName>
</protein>
<accession>A0ABT0Z3D2</accession>
<dbReference type="EMBL" id="JAMSCK010000004">
    <property type="protein sequence ID" value="MCM8570241.1"/>
    <property type="molecule type" value="Genomic_DNA"/>
</dbReference>
<gene>
    <name evidence="1" type="ORF">NE848_12680</name>
</gene>
<keyword evidence="2" id="KW-1185">Reference proteome</keyword>
<evidence type="ECO:0000313" key="1">
    <source>
        <dbReference type="EMBL" id="MCM8570241.1"/>
    </source>
</evidence>
<dbReference type="RefSeq" id="WP_252114144.1">
    <property type="nucleotide sequence ID" value="NZ_JAMSCK010000004.1"/>
</dbReference>
<sequence length="198" mass="22283">MNLNKRKEKMANILDVFRTHTGERLVERTGELIKLDKQKIERALVFTLPALLSVFQKNEEFLMGGSSNLISLVEKGDLILEGDKTLKQHLSEEQLESLKRNASLLKIDEQSFQDILKIAAAFLSGVIAQMKETEKDSETVDLLRTLSGQDVKYDKVFIRTLVKNEDSPDIIDSSEEIALGRKKDDNDESILGGYSGGR</sequence>
<proteinExistence type="predicted"/>